<dbReference type="Pfam" id="PF05757">
    <property type="entry name" value="PsbQ"/>
    <property type="match status" value="1"/>
</dbReference>
<dbReference type="GO" id="GO:0009654">
    <property type="term" value="C:photosystem II oxygen evolving complex"/>
    <property type="evidence" value="ECO:0007669"/>
    <property type="project" value="InterPro"/>
</dbReference>
<comment type="subcellular location">
    <subcellularLocation>
        <location evidence="1">Membrane</location>
    </subcellularLocation>
</comment>
<dbReference type="GO" id="GO:0071786">
    <property type="term" value="P:endoplasmic reticulum tubular network organization"/>
    <property type="evidence" value="ECO:0007669"/>
    <property type="project" value="InterPro"/>
</dbReference>
<protein>
    <recommendedName>
        <fullName evidence="5">Lunapark zinc ribbon domain-containing protein</fullName>
    </recommendedName>
</protein>
<dbReference type="AlphaFoldDB" id="A0A2H9ZY83"/>
<keyword evidence="7" id="KW-1185">Reference proteome</keyword>
<evidence type="ECO:0000259" key="5">
    <source>
        <dbReference type="Pfam" id="PF10058"/>
    </source>
</evidence>
<dbReference type="InterPro" id="IPR008797">
    <property type="entry name" value="PSII_PsbQ"/>
</dbReference>
<dbReference type="SUPFAM" id="SSF101112">
    <property type="entry name" value="Oxygen-evolving enhancer protein 3"/>
    <property type="match status" value="1"/>
</dbReference>
<feature type="domain" description="Lunapark zinc ribbon" evidence="5">
    <location>
        <begin position="366"/>
        <end position="400"/>
    </location>
</feature>
<dbReference type="OrthoDB" id="783722at2759"/>
<dbReference type="Proteomes" id="UP000236161">
    <property type="component" value="Unassembled WGS sequence"/>
</dbReference>
<dbReference type="PANTHER" id="PTHR22166">
    <property type="entry name" value="ENDOPLASMIC RETICULUM JUNCTION FORMATION PROTEIN LUNAPARK"/>
    <property type="match status" value="1"/>
</dbReference>
<dbReference type="PANTHER" id="PTHR22166:SF12">
    <property type="entry name" value="ENDOPLASMIC RETICULUM JUNCTION FORMATION PROTEIN LUNAPARK"/>
    <property type="match status" value="1"/>
</dbReference>
<keyword evidence="2" id="KW-0793">Thylakoid</keyword>
<evidence type="ECO:0000256" key="2">
    <source>
        <dbReference type="ARBA" id="ARBA00023078"/>
    </source>
</evidence>
<dbReference type="GO" id="GO:0071782">
    <property type="term" value="C:endoplasmic reticulum tubular network"/>
    <property type="evidence" value="ECO:0007669"/>
    <property type="project" value="TreeGrafter"/>
</dbReference>
<keyword evidence="3" id="KW-0472">Membrane</keyword>
<evidence type="ECO:0000256" key="4">
    <source>
        <dbReference type="SAM" id="MobiDB-lite"/>
    </source>
</evidence>
<name>A0A2H9ZY83_9ASPA</name>
<evidence type="ECO:0000313" key="6">
    <source>
        <dbReference type="EMBL" id="PKA48236.1"/>
    </source>
</evidence>
<dbReference type="GO" id="GO:0005509">
    <property type="term" value="F:calcium ion binding"/>
    <property type="evidence" value="ECO:0007669"/>
    <property type="project" value="InterPro"/>
</dbReference>
<dbReference type="Pfam" id="PF10058">
    <property type="entry name" value="Zn_ribbon_10"/>
    <property type="match status" value="1"/>
</dbReference>
<feature type="region of interest" description="Disordered" evidence="4">
    <location>
        <begin position="1"/>
        <end position="28"/>
    </location>
</feature>
<dbReference type="GO" id="GO:0019898">
    <property type="term" value="C:extrinsic component of membrane"/>
    <property type="evidence" value="ECO:0007669"/>
    <property type="project" value="InterPro"/>
</dbReference>
<dbReference type="GO" id="GO:0015979">
    <property type="term" value="P:photosynthesis"/>
    <property type="evidence" value="ECO:0007669"/>
    <property type="project" value="InterPro"/>
</dbReference>
<sequence>MAEAGLDGPAKRDGEAAEAGPSPTRSQRKGVISRIWRWIFGLRNEDYEKKLQHLSKEETAVHTRMKRRAHSLKERCRNLIVFSLTFEEKFMPVLEASLVLVVDMASPMLELTAPSVPYPCLPHVLSTQPLPATCTVHPTLACHMHLGLRPVVAVAFAVIAIKSLDFAGSMKFFRTLPAILLPCLSYVVYSALKSISRMSGSIVEHTFLLSPGLFLHFSSVDRKDQKTLERLRAERKAKIDELKEITNYYTTQQLIQRYDLDPAAKAAAATVLASKLGADSGLKVHIGDESAEHTVTTTNNGIKQESSVLRNRKQPSAGGVTPPQVPDTFHNAVSNPRGFTAAAVPAAPGTLVVEHHRSSGASDGGWIAKIAALLVGEDPSQCYALICGNCHRHNGVFDPKNSQVLVGWRDWHPFFLKPILLHRWSILFESHLLKMFSTILLDRTALTKEEKQETEGMEMKGSLHRIQKCANDLFSMEDDLLDGEDDEVSRELIGSDLLLKSMFLYCDLNRVISVAAEERKKTITEVANKLFQHLEELYSAVRNRSISLTQLYYGEAATAMQEVMAALKLDYSSSSGIALTISSR</sequence>
<reference evidence="6 7" key="1">
    <citation type="journal article" date="2017" name="Nature">
        <title>The Apostasia genome and the evolution of orchids.</title>
        <authorList>
            <person name="Zhang G.Q."/>
            <person name="Liu K.W."/>
            <person name="Li Z."/>
            <person name="Lohaus R."/>
            <person name="Hsiao Y.Y."/>
            <person name="Niu S.C."/>
            <person name="Wang J.Y."/>
            <person name="Lin Y.C."/>
            <person name="Xu Q."/>
            <person name="Chen L.J."/>
            <person name="Yoshida K."/>
            <person name="Fujiwara S."/>
            <person name="Wang Z.W."/>
            <person name="Zhang Y.Q."/>
            <person name="Mitsuda N."/>
            <person name="Wang M."/>
            <person name="Liu G.H."/>
            <person name="Pecoraro L."/>
            <person name="Huang H.X."/>
            <person name="Xiao X.J."/>
            <person name="Lin M."/>
            <person name="Wu X.Y."/>
            <person name="Wu W.L."/>
            <person name="Chen Y.Y."/>
            <person name="Chang S.B."/>
            <person name="Sakamoto S."/>
            <person name="Ohme-Takagi M."/>
            <person name="Yagi M."/>
            <person name="Zeng S.J."/>
            <person name="Shen C.Y."/>
            <person name="Yeh C.M."/>
            <person name="Luo Y.B."/>
            <person name="Tsai W.C."/>
            <person name="Van de Peer Y."/>
            <person name="Liu Z.J."/>
        </authorList>
    </citation>
    <scope>NUCLEOTIDE SEQUENCE [LARGE SCALE GENOMIC DNA]</scope>
    <source>
        <strain evidence="7">cv. Shenzhen</strain>
        <tissue evidence="6">Stem</tissue>
    </source>
</reference>
<dbReference type="InterPro" id="IPR023222">
    <property type="entry name" value="PsbQ-like_dom_sf"/>
</dbReference>
<gene>
    <name evidence="6" type="ORF">AXF42_Ash020633</name>
</gene>
<evidence type="ECO:0000313" key="7">
    <source>
        <dbReference type="Proteomes" id="UP000236161"/>
    </source>
</evidence>
<dbReference type="InterPro" id="IPR040115">
    <property type="entry name" value="Lnp"/>
</dbReference>
<dbReference type="EMBL" id="KZ452735">
    <property type="protein sequence ID" value="PKA48236.1"/>
    <property type="molecule type" value="Genomic_DNA"/>
</dbReference>
<dbReference type="InterPro" id="IPR019273">
    <property type="entry name" value="Lunapark_Znf"/>
</dbReference>
<accession>A0A2H9ZY83</accession>
<proteinExistence type="predicted"/>
<evidence type="ECO:0000256" key="1">
    <source>
        <dbReference type="ARBA" id="ARBA00004370"/>
    </source>
</evidence>
<dbReference type="Gene3D" id="1.20.120.290">
    <property type="entry name" value="Oxygen-evolving enhancer protein 3 (PsbQ), four-helix up-down bundle"/>
    <property type="match status" value="1"/>
</dbReference>
<evidence type="ECO:0000256" key="3">
    <source>
        <dbReference type="ARBA" id="ARBA00023136"/>
    </source>
</evidence>
<organism evidence="6 7">
    <name type="scientific">Apostasia shenzhenica</name>
    <dbReference type="NCBI Taxonomy" id="1088818"/>
    <lineage>
        <taxon>Eukaryota</taxon>
        <taxon>Viridiplantae</taxon>
        <taxon>Streptophyta</taxon>
        <taxon>Embryophyta</taxon>
        <taxon>Tracheophyta</taxon>
        <taxon>Spermatophyta</taxon>
        <taxon>Magnoliopsida</taxon>
        <taxon>Liliopsida</taxon>
        <taxon>Asparagales</taxon>
        <taxon>Orchidaceae</taxon>
        <taxon>Apostasioideae</taxon>
        <taxon>Apostasia</taxon>
    </lineage>
</organism>